<name>A0A0R2B880_9LACO</name>
<dbReference type="PATRIC" id="fig|1423772.3.peg.112"/>
<sequence length="52" mass="6237">MLFNDYWDQVIAVVVFLYILRYVSHFWGNFLGILGFFTLYNTDDCVCILKYS</sequence>
<dbReference type="AlphaFoldDB" id="A0A0R2B880"/>
<comment type="caution">
    <text evidence="2">The sequence shown here is derived from an EMBL/GenBank/DDBJ whole genome shotgun (WGS) entry which is preliminary data.</text>
</comment>
<keyword evidence="1" id="KW-0812">Transmembrane</keyword>
<evidence type="ECO:0000256" key="1">
    <source>
        <dbReference type="SAM" id="Phobius"/>
    </source>
</evidence>
<keyword evidence="1" id="KW-0472">Membrane</keyword>
<evidence type="ECO:0000313" key="3">
    <source>
        <dbReference type="Proteomes" id="UP000051612"/>
    </source>
</evidence>
<gene>
    <name evidence="2" type="ORF">FC48_GL000099</name>
</gene>
<dbReference type="EMBL" id="AYYN01000065">
    <property type="protein sequence ID" value="KRM75566.1"/>
    <property type="molecule type" value="Genomic_DNA"/>
</dbReference>
<organism evidence="2 3">
    <name type="scientific">Ligilactobacillus murinus DSM 20452 = NBRC 14221</name>
    <dbReference type="NCBI Taxonomy" id="1423772"/>
    <lineage>
        <taxon>Bacteria</taxon>
        <taxon>Bacillati</taxon>
        <taxon>Bacillota</taxon>
        <taxon>Bacilli</taxon>
        <taxon>Lactobacillales</taxon>
        <taxon>Lactobacillaceae</taxon>
        <taxon>Ligilactobacillus</taxon>
    </lineage>
</organism>
<accession>A0A0R2B880</accession>
<proteinExistence type="predicted"/>
<dbReference type="Proteomes" id="UP000051612">
    <property type="component" value="Unassembled WGS sequence"/>
</dbReference>
<reference evidence="2 3" key="1">
    <citation type="journal article" date="2015" name="Genome Announc.">
        <title>Expanding the biotechnology potential of lactobacilli through comparative genomics of 213 strains and associated genera.</title>
        <authorList>
            <person name="Sun Z."/>
            <person name="Harris H.M."/>
            <person name="McCann A."/>
            <person name="Guo C."/>
            <person name="Argimon S."/>
            <person name="Zhang W."/>
            <person name="Yang X."/>
            <person name="Jeffery I.B."/>
            <person name="Cooney J.C."/>
            <person name="Kagawa T.F."/>
            <person name="Liu W."/>
            <person name="Song Y."/>
            <person name="Salvetti E."/>
            <person name="Wrobel A."/>
            <person name="Rasinkangas P."/>
            <person name="Parkhill J."/>
            <person name="Rea M.C."/>
            <person name="O'Sullivan O."/>
            <person name="Ritari J."/>
            <person name="Douillard F.P."/>
            <person name="Paul Ross R."/>
            <person name="Yang R."/>
            <person name="Briner A.E."/>
            <person name="Felis G.E."/>
            <person name="de Vos W.M."/>
            <person name="Barrangou R."/>
            <person name="Klaenhammer T.R."/>
            <person name="Caufield P.W."/>
            <person name="Cui Y."/>
            <person name="Zhang H."/>
            <person name="O'Toole P.W."/>
        </authorList>
    </citation>
    <scope>NUCLEOTIDE SEQUENCE [LARGE SCALE GENOMIC DNA]</scope>
    <source>
        <strain evidence="2 3">DSM 20452</strain>
    </source>
</reference>
<evidence type="ECO:0000313" key="2">
    <source>
        <dbReference type="EMBL" id="KRM75566.1"/>
    </source>
</evidence>
<protein>
    <submittedName>
        <fullName evidence="2">Uncharacterized protein</fullName>
    </submittedName>
</protein>
<keyword evidence="1" id="KW-1133">Transmembrane helix</keyword>
<feature type="transmembrane region" description="Helical" evidence="1">
    <location>
        <begin position="6"/>
        <end position="23"/>
    </location>
</feature>